<dbReference type="AlphaFoldDB" id="A0A2R6RIN2"/>
<dbReference type="EMBL" id="MLYV02000246">
    <property type="protein sequence ID" value="PSS29879.1"/>
    <property type="molecule type" value="Genomic_DNA"/>
</dbReference>
<accession>A0A2R6RIN2</accession>
<comment type="caution">
    <text evidence="2">The sequence shown here is derived from an EMBL/GenBank/DDBJ whole genome shotgun (WGS) entry which is preliminary data.</text>
</comment>
<sequence length="390" mass="44671">MALIHGLGGLCPCPVCFVPKKKLKFVAEKWPLRVCKQGYDNMTNKLLSKKAREQKLKKLSLRPVMGGLFGQHLFKQFKTQVEELGRVKTAQVDTHLEVHTEETLQEMEALLPIFQEHLLEYGSLFHDNSDSTEGSDDPEEAIIKEKGEEIMYEEEDQEIIDEDDEILAVNEDEEMNNPEDDEVEAEMEEPRHEQNSSSDGSGSPRKKQKIKNWNFIKIHSHVHANIWAEGVTRNYNTKPNEKSHGQLKDAYQRTNFKNIEGQFLCAEVIQEQIDAWDEFRNEDDNPESKADPSYLFGHIRLGGKQPQALFRELAAAHNSIRSTEYFRRFSPDALGSHHALKPDDMFIPVGFIVRGALLYDDPNNAGESLIVDTVDTDMFLQVKKLSMELE</sequence>
<reference evidence="2 3" key="1">
    <citation type="submission" date="2018-02" db="EMBL/GenBank/DDBJ databases">
        <title>Genome sequence of the basidiomycete white-rot fungus Phlebia centrifuga.</title>
        <authorList>
            <person name="Granchi Z."/>
            <person name="Peng M."/>
            <person name="de Vries R.P."/>
            <person name="Hilden K."/>
            <person name="Makela M.R."/>
            <person name="Grigoriev I."/>
            <person name="Riley R."/>
        </authorList>
    </citation>
    <scope>NUCLEOTIDE SEQUENCE [LARGE SCALE GENOMIC DNA]</scope>
    <source>
        <strain evidence="2 3">FBCC195</strain>
    </source>
</reference>
<proteinExistence type="predicted"/>
<feature type="compositionally biased region" description="Acidic residues" evidence="1">
    <location>
        <begin position="170"/>
        <end position="187"/>
    </location>
</feature>
<evidence type="ECO:0000256" key="1">
    <source>
        <dbReference type="SAM" id="MobiDB-lite"/>
    </source>
</evidence>
<evidence type="ECO:0000313" key="2">
    <source>
        <dbReference type="EMBL" id="PSS29879.1"/>
    </source>
</evidence>
<gene>
    <name evidence="2" type="ORF">PHLCEN_2v2628</name>
</gene>
<evidence type="ECO:0000313" key="3">
    <source>
        <dbReference type="Proteomes" id="UP000186601"/>
    </source>
</evidence>
<protein>
    <submittedName>
        <fullName evidence="2">Uncharacterized protein</fullName>
    </submittedName>
</protein>
<feature type="region of interest" description="Disordered" evidence="1">
    <location>
        <begin position="170"/>
        <end position="207"/>
    </location>
</feature>
<name>A0A2R6RIN2_9APHY</name>
<organism evidence="2 3">
    <name type="scientific">Hermanssonia centrifuga</name>
    <dbReference type="NCBI Taxonomy" id="98765"/>
    <lineage>
        <taxon>Eukaryota</taxon>
        <taxon>Fungi</taxon>
        <taxon>Dikarya</taxon>
        <taxon>Basidiomycota</taxon>
        <taxon>Agaricomycotina</taxon>
        <taxon>Agaricomycetes</taxon>
        <taxon>Polyporales</taxon>
        <taxon>Meruliaceae</taxon>
        <taxon>Hermanssonia</taxon>
    </lineage>
</organism>
<dbReference type="OrthoDB" id="3239511at2759"/>
<dbReference type="Proteomes" id="UP000186601">
    <property type="component" value="Unassembled WGS sequence"/>
</dbReference>
<dbReference type="STRING" id="98765.A0A2R6RIN2"/>
<keyword evidence="3" id="KW-1185">Reference proteome</keyword>